<feature type="region of interest" description="Disordered" evidence="1">
    <location>
        <begin position="77"/>
        <end position="117"/>
    </location>
</feature>
<dbReference type="Proteomes" id="UP001189429">
    <property type="component" value="Unassembled WGS sequence"/>
</dbReference>
<protein>
    <recommendedName>
        <fullName evidence="2">Ubiquitin-like domain-containing protein</fullName>
    </recommendedName>
</protein>
<dbReference type="SUPFAM" id="SSF54236">
    <property type="entry name" value="Ubiquitin-like"/>
    <property type="match status" value="1"/>
</dbReference>
<feature type="non-terminal residue" evidence="3">
    <location>
        <position position="117"/>
    </location>
</feature>
<name>A0ABN9PX26_9DINO</name>
<sequence>MQLSIGVRTLSGPDKIWIDCHSDDTVEQFQALLQQRQGTPPQDQVLLCRAAGGGEMVPRTFLRDYGFQEEDEVLLVRSLPQRPAGPPPELRVPPRGRRHSGKRRGAPRGGKGRQPER</sequence>
<dbReference type="Gene3D" id="3.10.20.90">
    <property type="entry name" value="Phosphatidylinositol 3-kinase Catalytic Subunit, Chain A, domain 1"/>
    <property type="match status" value="1"/>
</dbReference>
<accession>A0ABN9PX26</accession>
<dbReference type="Pfam" id="PF00240">
    <property type="entry name" value="ubiquitin"/>
    <property type="match status" value="1"/>
</dbReference>
<evidence type="ECO:0000259" key="2">
    <source>
        <dbReference type="PROSITE" id="PS50053"/>
    </source>
</evidence>
<feature type="compositionally biased region" description="Basic residues" evidence="1">
    <location>
        <begin position="94"/>
        <end position="106"/>
    </location>
</feature>
<organism evidence="3 4">
    <name type="scientific">Prorocentrum cordatum</name>
    <dbReference type="NCBI Taxonomy" id="2364126"/>
    <lineage>
        <taxon>Eukaryota</taxon>
        <taxon>Sar</taxon>
        <taxon>Alveolata</taxon>
        <taxon>Dinophyceae</taxon>
        <taxon>Prorocentrales</taxon>
        <taxon>Prorocentraceae</taxon>
        <taxon>Prorocentrum</taxon>
    </lineage>
</organism>
<dbReference type="EMBL" id="CAUYUJ010001589">
    <property type="protein sequence ID" value="CAK0796660.1"/>
    <property type="molecule type" value="Genomic_DNA"/>
</dbReference>
<reference evidence="3" key="1">
    <citation type="submission" date="2023-10" db="EMBL/GenBank/DDBJ databases">
        <authorList>
            <person name="Chen Y."/>
            <person name="Shah S."/>
            <person name="Dougan E. K."/>
            <person name="Thang M."/>
            <person name="Chan C."/>
        </authorList>
    </citation>
    <scope>NUCLEOTIDE SEQUENCE [LARGE SCALE GENOMIC DNA]</scope>
</reference>
<dbReference type="InterPro" id="IPR000626">
    <property type="entry name" value="Ubiquitin-like_dom"/>
</dbReference>
<comment type="caution">
    <text evidence="3">The sequence shown here is derived from an EMBL/GenBank/DDBJ whole genome shotgun (WGS) entry which is preliminary data.</text>
</comment>
<proteinExistence type="predicted"/>
<dbReference type="InterPro" id="IPR029071">
    <property type="entry name" value="Ubiquitin-like_domsf"/>
</dbReference>
<keyword evidence="4" id="KW-1185">Reference proteome</keyword>
<dbReference type="CDD" id="cd17039">
    <property type="entry name" value="Ubl_ubiquitin_like"/>
    <property type="match status" value="1"/>
</dbReference>
<dbReference type="SMART" id="SM00213">
    <property type="entry name" value="UBQ"/>
    <property type="match status" value="1"/>
</dbReference>
<gene>
    <name evidence="3" type="ORF">PCOR1329_LOCUS5977</name>
</gene>
<dbReference type="PROSITE" id="PS50053">
    <property type="entry name" value="UBIQUITIN_2"/>
    <property type="match status" value="1"/>
</dbReference>
<feature type="domain" description="Ubiquitin-like" evidence="2">
    <location>
        <begin position="3"/>
        <end position="76"/>
    </location>
</feature>
<evidence type="ECO:0000313" key="4">
    <source>
        <dbReference type="Proteomes" id="UP001189429"/>
    </source>
</evidence>
<evidence type="ECO:0000313" key="3">
    <source>
        <dbReference type="EMBL" id="CAK0796660.1"/>
    </source>
</evidence>
<evidence type="ECO:0000256" key="1">
    <source>
        <dbReference type="SAM" id="MobiDB-lite"/>
    </source>
</evidence>